<comment type="caution">
    <text evidence="1">The sequence shown here is derived from an EMBL/GenBank/DDBJ whole genome shotgun (WGS) entry which is preliminary data.</text>
</comment>
<keyword evidence="2" id="KW-1185">Reference proteome</keyword>
<proteinExistence type="predicted"/>
<evidence type="ECO:0000313" key="2">
    <source>
        <dbReference type="Proteomes" id="UP001595885"/>
    </source>
</evidence>
<reference evidence="2" key="1">
    <citation type="journal article" date="2019" name="Int. J. Syst. Evol. Microbiol.">
        <title>The Global Catalogue of Microorganisms (GCM) 10K type strain sequencing project: providing services to taxonomists for standard genome sequencing and annotation.</title>
        <authorList>
            <consortium name="The Broad Institute Genomics Platform"/>
            <consortium name="The Broad Institute Genome Sequencing Center for Infectious Disease"/>
            <person name="Wu L."/>
            <person name="Ma J."/>
        </authorList>
    </citation>
    <scope>NUCLEOTIDE SEQUENCE [LARGE SCALE GENOMIC DNA]</scope>
    <source>
        <strain evidence="2">CCUG 50349</strain>
    </source>
</reference>
<organism evidence="1 2">
    <name type="scientific">Flavobacterium ponti</name>
    <dbReference type="NCBI Taxonomy" id="665133"/>
    <lineage>
        <taxon>Bacteria</taxon>
        <taxon>Pseudomonadati</taxon>
        <taxon>Bacteroidota</taxon>
        <taxon>Flavobacteriia</taxon>
        <taxon>Flavobacteriales</taxon>
        <taxon>Flavobacteriaceae</taxon>
        <taxon>Flavobacterium</taxon>
    </lineage>
</organism>
<dbReference type="Proteomes" id="UP001595885">
    <property type="component" value="Unassembled WGS sequence"/>
</dbReference>
<evidence type="ECO:0008006" key="3">
    <source>
        <dbReference type="Google" id="ProtNLM"/>
    </source>
</evidence>
<dbReference type="EMBL" id="JBHSGW010000021">
    <property type="protein sequence ID" value="MFC4739956.1"/>
    <property type="molecule type" value="Genomic_DNA"/>
</dbReference>
<sequence length="176" mass="20776">MKECILILFCSLIISCKTNTPLFNYIKISGNENSSILIIEDKIPPKILEQNLKYKLNLDSINNIENELKKHYQEIVLECKQDSINEKWEKENFIDLKKIIIIKSDNIFNEKNMLIKNGNRLFYSFSKLYYSKNKNLVSFYVSRSDGWNSIFFGVITMKKIKNSWKLVDKIESTELN</sequence>
<name>A0ABV9P433_9FLAO</name>
<accession>A0ABV9P433</accession>
<dbReference type="PROSITE" id="PS51257">
    <property type="entry name" value="PROKAR_LIPOPROTEIN"/>
    <property type="match status" value="1"/>
</dbReference>
<dbReference type="RefSeq" id="WP_379740370.1">
    <property type="nucleotide sequence ID" value="NZ_JBHSGW010000021.1"/>
</dbReference>
<protein>
    <recommendedName>
        <fullName evidence="3">Lipoprotein</fullName>
    </recommendedName>
</protein>
<evidence type="ECO:0000313" key="1">
    <source>
        <dbReference type="EMBL" id="MFC4739956.1"/>
    </source>
</evidence>
<gene>
    <name evidence="1" type="ORF">ACFO3U_08110</name>
</gene>